<proteinExistence type="predicted"/>
<dbReference type="Proteomes" id="UP001176468">
    <property type="component" value="Unassembled WGS sequence"/>
</dbReference>
<sequence length="109" mass="11999">MTNAPIVGHWSCDLLTERVEWDEGVYDLFGLPRGVPLDRATAIRRYDRPSLIAMECLRTQAILDKSGFTLDVRITTVSGEPRVIRIVAAVESEGGKAVRLAGTKTIVTD</sequence>
<dbReference type="EMBL" id="JAUQSZ010000021">
    <property type="protein sequence ID" value="MDO7844718.1"/>
    <property type="molecule type" value="Genomic_DNA"/>
</dbReference>
<evidence type="ECO:0000313" key="1">
    <source>
        <dbReference type="EMBL" id="MDO7844718.1"/>
    </source>
</evidence>
<organism evidence="1 2">
    <name type="scientific">Sphingomonas immobilis</name>
    <dbReference type="NCBI Taxonomy" id="3063997"/>
    <lineage>
        <taxon>Bacteria</taxon>
        <taxon>Pseudomonadati</taxon>
        <taxon>Pseudomonadota</taxon>
        <taxon>Alphaproteobacteria</taxon>
        <taxon>Sphingomonadales</taxon>
        <taxon>Sphingomonadaceae</taxon>
        <taxon>Sphingomonas</taxon>
    </lineage>
</organism>
<evidence type="ECO:0000313" key="2">
    <source>
        <dbReference type="Proteomes" id="UP001176468"/>
    </source>
</evidence>
<gene>
    <name evidence="1" type="ORF">Q5H94_20480</name>
</gene>
<dbReference type="RefSeq" id="WP_304563112.1">
    <property type="nucleotide sequence ID" value="NZ_JAUQSZ010000021.1"/>
</dbReference>
<keyword evidence="2" id="KW-1185">Reference proteome</keyword>
<reference evidence="1" key="1">
    <citation type="submission" date="2023-07" db="EMBL/GenBank/DDBJ databases">
        <authorList>
            <person name="Kim M.K."/>
        </authorList>
    </citation>
    <scope>NUCLEOTIDE SEQUENCE</scope>
    <source>
        <strain evidence="1">CA1-15</strain>
    </source>
</reference>
<dbReference type="Gene3D" id="3.30.450.20">
    <property type="entry name" value="PAS domain"/>
    <property type="match status" value="1"/>
</dbReference>
<protein>
    <submittedName>
        <fullName evidence="1">Uncharacterized protein</fullName>
    </submittedName>
</protein>
<accession>A0ABT9A4E4</accession>
<comment type="caution">
    <text evidence="1">The sequence shown here is derived from an EMBL/GenBank/DDBJ whole genome shotgun (WGS) entry which is preliminary data.</text>
</comment>
<name>A0ABT9A4E4_9SPHN</name>